<feature type="transmembrane region" description="Helical" evidence="1">
    <location>
        <begin position="60"/>
        <end position="81"/>
    </location>
</feature>
<evidence type="ECO:0000313" key="2">
    <source>
        <dbReference type="EMBL" id="RJP65799.1"/>
    </source>
</evidence>
<protein>
    <recommendedName>
        <fullName evidence="4">Cytochrome-c oxidase</fullName>
    </recommendedName>
</protein>
<dbReference type="AlphaFoldDB" id="A0A419EQX4"/>
<keyword evidence="1" id="KW-1133">Transmembrane helix</keyword>
<feature type="transmembrane region" description="Helical" evidence="1">
    <location>
        <begin position="127"/>
        <end position="148"/>
    </location>
</feature>
<reference evidence="2 3" key="1">
    <citation type="journal article" date="2017" name="ISME J.">
        <title>Energy and carbon metabolisms in a deep terrestrial subsurface fluid microbial community.</title>
        <authorList>
            <person name="Momper L."/>
            <person name="Jungbluth S.P."/>
            <person name="Lee M.D."/>
            <person name="Amend J.P."/>
        </authorList>
    </citation>
    <scope>NUCLEOTIDE SEQUENCE [LARGE SCALE GENOMIC DNA]</scope>
    <source>
        <strain evidence="2">SURF_17</strain>
    </source>
</reference>
<dbReference type="Proteomes" id="UP000285961">
    <property type="component" value="Unassembled WGS sequence"/>
</dbReference>
<evidence type="ECO:0000313" key="3">
    <source>
        <dbReference type="Proteomes" id="UP000285961"/>
    </source>
</evidence>
<proteinExistence type="predicted"/>
<dbReference type="EMBL" id="QZKI01000122">
    <property type="protein sequence ID" value="RJP65799.1"/>
    <property type="molecule type" value="Genomic_DNA"/>
</dbReference>
<feature type="transmembrane region" description="Helical" evidence="1">
    <location>
        <begin position="24"/>
        <end position="48"/>
    </location>
</feature>
<feature type="transmembrane region" description="Helical" evidence="1">
    <location>
        <begin position="93"/>
        <end position="115"/>
    </location>
</feature>
<dbReference type="Gene3D" id="1.20.210.10">
    <property type="entry name" value="Cytochrome c oxidase-like, subunit I domain"/>
    <property type="match status" value="1"/>
</dbReference>
<keyword evidence="1" id="KW-0812">Transmembrane</keyword>
<gene>
    <name evidence="2" type="ORF">C4532_17215</name>
</gene>
<comment type="caution">
    <text evidence="2">The sequence shown here is derived from an EMBL/GenBank/DDBJ whole genome shotgun (WGS) entry which is preliminary data.</text>
</comment>
<keyword evidence="1" id="KW-0472">Membrane</keyword>
<name>A0A419EQX4_9BACT</name>
<evidence type="ECO:0000256" key="1">
    <source>
        <dbReference type="SAM" id="Phobius"/>
    </source>
</evidence>
<dbReference type="SUPFAM" id="SSF81442">
    <property type="entry name" value="Cytochrome c oxidase subunit I-like"/>
    <property type="match status" value="1"/>
</dbReference>
<sequence>MIEGEGARDSESLHIIRRSLMDRYVILFIKTSLISFVVGSALGLWMVIEPSDISYFRSAHVHVNLLGFMAMMIYGVGYHVLPRFSGLTLHSRKLMVVHYYLGTATLAAMALAWVGMEMTRLVDPLRFMLALASAGQLCSIFLFFYNIYCSIKPVAPPQPSQQRA</sequence>
<evidence type="ECO:0008006" key="4">
    <source>
        <dbReference type="Google" id="ProtNLM"/>
    </source>
</evidence>
<accession>A0A419EQX4</accession>
<organism evidence="2 3">
    <name type="scientific">Candidatus Abyssobacteria bacterium SURF_17</name>
    <dbReference type="NCBI Taxonomy" id="2093361"/>
    <lineage>
        <taxon>Bacteria</taxon>
        <taxon>Pseudomonadati</taxon>
        <taxon>Candidatus Hydrogenedentota</taxon>
        <taxon>Candidatus Abyssobacteria</taxon>
    </lineage>
</organism>
<dbReference type="InterPro" id="IPR036927">
    <property type="entry name" value="Cyt_c_oxase-like_su1_sf"/>
</dbReference>